<feature type="compositionally biased region" description="Low complexity" evidence="1">
    <location>
        <begin position="21"/>
        <end position="38"/>
    </location>
</feature>
<protein>
    <recommendedName>
        <fullName evidence="4">VWFA domain-containing protein</fullName>
    </recommendedName>
</protein>
<dbReference type="PANTHER" id="PTHR34706:SF1">
    <property type="entry name" value="VWFA DOMAIN-CONTAINING PROTEIN"/>
    <property type="match status" value="1"/>
</dbReference>
<keyword evidence="3" id="KW-1185">Reference proteome</keyword>
<dbReference type="OrthoDB" id="46321at2759"/>
<evidence type="ECO:0008006" key="4">
    <source>
        <dbReference type="Google" id="ProtNLM"/>
    </source>
</evidence>
<sequence>MGFMKNMFNKAQEEIGNSLKQSGTSGGSSSTSSGSSQSAPVSNVTNWEKSVGMLDGIVKQVVKVDPDGVDIVCFGGEDEVDWYRNIKNTKGLEEIVTDKGPEGACLMGAAMDEVINDAFDKDLTKRPVSVLVLTAGRPNDADELDATLKKTVNRLAESCDTCPLSITFVQIGDHPKATEYLSHLDDNIQAESASSGETFDLVDTIKDAEIQAAMSEIKGTKSSGKNGALIGAFAGAAMGVGGMYLYNKTQAKKRTEGWSGKWKISYDGEEIAVLDVVDHKDGNLTINGFPSGDALPGVYTKDEETGYTIQFQDPSGDDIDGTVEDEHAITWSDGTRWDEIPPDNGGWAGYAAAAAGGAATAGATGYLLDKKFFNKASKKDQCDYIIVLDRSAMMDPAAMRAMKQGQGEQHPMSKRKFSNKDMKFELTIWKNLPQPVRKACKELGYDKNKWDNSEEVDCQWEHWEDLTDEQRKAAKVIGWEEAAWDSHYQWTEWNELPKLQKKAARVAGYTEDNWQDWVEGLDEWWEDLGHKEKQGLAVMGWTKYSWDHQ</sequence>
<evidence type="ECO:0000313" key="2">
    <source>
        <dbReference type="EMBL" id="OEU10604.1"/>
    </source>
</evidence>
<feature type="region of interest" description="Disordered" evidence="1">
    <location>
        <begin position="14"/>
        <end position="42"/>
    </location>
</feature>
<gene>
    <name evidence="2" type="ORF">FRACYDRAFT_263817</name>
</gene>
<dbReference type="InParanoid" id="A0A1E7EXS2"/>
<dbReference type="AlphaFoldDB" id="A0A1E7EXS2"/>
<evidence type="ECO:0000313" key="3">
    <source>
        <dbReference type="Proteomes" id="UP000095751"/>
    </source>
</evidence>
<name>A0A1E7EXS2_9STRA</name>
<organism evidence="2 3">
    <name type="scientific">Fragilariopsis cylindrus CCMP1102</name>
    <dbReference type="NCBI Taxonomy" id="635003"/>
    <lineage>
        <taxon>Eukaryota</taxon>
        <taxon>Sar</taxon>
        <taxon>Stramenopiles</taxon>
        <taxon>Ochrophyta</taxon>
        <taxon>Bacillariophyta</taxon>
        <taxon>Bacillariophyceae</taxon>
        <taxon>Bacillariophycidae</taxon>
        <taxon>Bacillariales</taxon>
        <taxon>Bacillariaceae</taxon>
        <taxon>Fragilariopsis</taxon>
    </lineage>
</organism>
<evidence type="ECO:0000256" key="1">
    <source>
        <dbReference type="SAM" id="MobiDB-lite"/>
    </source>
</evidence>
<dbReference type="InterPro" id="IPR036465">
    <property type="entry name" value="vWFA_dom_sf"/>
</dbReference>
<dbReference type="Proteomes" id="UP000095751">
    <property type="component" value="Unassembled WGS sequence"/>
</dbReference>
<reference evidence="2 3" key="1">
    <citation type="submission" date="2016-09" db="EMBL/GenBank/DDBJ databases">
        <title>Extensive genetic diversity and differential bi-allelic expression allows diatom success in the polar Southern Ocean.</title>
        <authorList>
            <consortium name="DOE Joint Genome Institute"/>
            <person name="Mock T."/>
            <person name="Otillar R.P."/>
            <person name="Strauss J."/>
            <person name="Dupont C."/>
            <person name="Frickenhaus S."/>
            <person name="Maumus F."/>
            <person name="Mcmullan M."/>
            <person name="Sanges R."/>
            <person name="Schmutz J."/>
            <person name="Toseland A."/>
            <person name="Valas R."/>
            <person name="Veluchamy A."/>
            <person name="Ward B.J."/>
            <person name="Allen A."/>
            <person name="Barry K."/>
            <person name="Falciatore A."/>
            <person name="Ferrante M."/>
            <person name="Fortunato A.E."/>
            <person name="Gloeckner G."/>
            <person name="Gruber A."/>
            <person name="Hipkin R."/>
            <person name="Janech M."/>
            <person name="Kroth P."/>
            <person name="Leese F."/>
            <person name="Lindquist E."/>
            <person name="Lyon B.R."/>
            <person name="Martin J."/>
            <person name="Mayer C."/>
            <person name="Parker M."/>
            <person name="Quesneville H."/>
            <person name="Raymond J."/>
            <person name="Uhlig C."/>
            <person name="Valentin K.U."/>
            <person name="Worden A.Z."/>
            <person name="Armbrust E.V."/>
            <person name="Bowler C."/>
            <person name="Green B."/>
            <person name="Moulton V."/>
            <person name="Van Oosterhout C."/>
            <person name="Grigoriev I."/>
        </authorList>
    </citation>
    <scope>NUCLEOTIDE SEQUENCE [LARGE SCALE GENOMIC DNA]</scope>
    <source>
        <strain evidence="2 3">CCMP1102</strain>
    </source>
</reference>
<dbReference type="KEGG" id="fcy:FRACYDRAFT_263817"/>
<accession>A0A1E7EXS2</accession>
<dbReference type="EMBL" id="KV784371">
    <property type="protein sequence ID" value="OEU10604.1"/>
    <property type="molecule type" value="Genomic_DNA"/>
</dbReference>
<proteinExistence type="predicted"/>
<dbReference type="SUPFAM" id="SSF53300">
    <property type="entry name" value="vWA-like"/>
    <property type="match status" value="1"/>
</dbReference>
<dbReference type="PANTHER" id="PTHR34706">
    <property type="entry name" value="SLR1338 PROTEIN"/>
    <property type="match status" value="1"/>
</dbReference>